<dbReference type="SUPFAM" id="SSF50494">
    <property type="entry name" value="Trypsin-like serine proteases"/>
    <property type="match status" value="1"/>
</dbReference>
<dbReference type="GO" id="GO:0004252">
    <property type="term" value="F:serine-type endopeptidase activity"/>
    <property type="evidence" value="ECO:0007669"/>
    <property type="project" value="InterPro"/>
</dbReference>
<reference evidence="4" key="1">
    <citation type="submission" date="2019-08" db="EMBL/GenBank/DDBJ databases">
        <title>The genome of the North American firefly Photinus pyralis.</title>
        <authorList>
            <consortium name="Photinus pyralis genome working group"/>
            <person name="Fallon T.R."/>
            <person name="Sander Lower S.E."/>
            <person name="Weng J.-K."/>
        </authorList>
    </citation>
    <scope>NUCLEOTIDE SEQUENCE</scope>
    <source>
        <strain evidence="4">TRF0915ILg1</strain>
        <tissue evidence="4">Whole body</tissue>
    </source>
</reference>
<dbReference type="PROSITE" id="PS50240">
    <property type="entry name" value="TRYPSIN_DOM"/>
    <property type="match status" value="1"/>
</dbReference>
<dbReference type="Pfam" id="PF00089">
    <property type="entry name" value="Trypsin"/>
    <property type="match status" value="1"/>
</dbReference>
<dbReference type="OrthoDB" id="6732254at2759"/>
<protein>
    <recommendedName>
        <fullName evidence="3">Peptidase S1 domain-containing protein</fullName>
    </recommendedName>
</protein>
<proteinExistence type="inferred from homology"/>
<evidence type="ECO:0000313" key="5">
    <source>
        <dbReference type="Proteomes" id="UP000801492"/>
    </source>
</evidence>
<dbReference type="PANTHER" id="PTHR24256">
    <property type="entry name" value="TRYPTASE-RELATED"/>
    <property type="match status" value="1"/>
</dbReference>
<comment type="similarity">
    <text evidence="2">Belongs to the peptidase S1 family. CLIP subfamily.</text>
</comment>
<comment type="caution">
    <text evidence="4">The sequence shown here is derived from an EMBL/GenBank/DDBJ whole genome shotgun (WGS) entry which is preliminary data.</text>
</comment>
<dbReference type="AlphaFoldDB" id="A0A8K0G645"/>
<evidence type="ECO:0000256" key="2">
    <source>
        <dbReference type="ARBA" id="ARBA00024195"/>
    </source>
</evidence>
<dbReference type="InterPro" id="IPR009003">
    <property type="entry name" value="Peptidase_S1_PA"/>
</dbReference>
<dbReference type="Proteomes" id="UP000801492">
    <property type="component" value="Unassembled WGS sequence"/>
</dbReference>
<sequence>YVRPICLPFPGTKFANIGDTLTLSGWGYKNLKHEKAVIKKRVLTRLISAENCTEAYKNIPRFKLHDSQLCTRIVANSTDLSCQGDAGAPVIFSHKLQWHQEGIMSFGLAGCGDKVPDVHTKVKNFLEWIEENIEP</sequence>
<feature type="non-terminal residue" evidence="4">
    <location>
        <position position="1"/>
    </location>
</feature>
<accession>A0A8K0G645</accession>
<name>A0A8K0G645_IGNLU</name>
<dbReference type="InterPro" id="IPR001254">
    <property type="entry name" value="Trypsin_dom"/>
</dbReference>
<dbReference type="EMBL" id="VTPC01060876">
    <property type="protein sequence ID" value="KAF2889902.1"/>
    <property type="molecule type" value="Genomic_DNA"/>
</dbReference>
<evidence type="ECO:0000313" key="4">
    <source>
        <dbReference type="EMBL" id="KAF2889902.1"/>
    </source>
</evidence>
<evidence type="ECO:0000259" key="3">
    <source>
        <dbReference type="PROSITE" id="PS50240"/>
    </source>
</evidence>
<gene>
    <name evidence="4" type="ORF">ILUMI_16271</name>
</gene>
<feature type="domain" description="Peptidase S1" evidence="3">
    <location>
        <begin position="1"/>
        <end position="134"/>
    </location>
</feature>
<dbReference type="GO" id="GO:0006508">
    <property type="term" value="P:proteolysis"/>
    <property type="evidence" value="ECO:0007669"/>
    <property type="project" value="InterPro"/>
</dbReference>
<keyword evidence="5" id="KW-1185">Reference proteome</keyword>
<dbReference type="InterPro" id="IPR043504">
    <property type="entry name" value="Peptidase_S1_PA_chymotrypsin"/>
</dbReference>
<dbReference type="InterPro" id="IPR051487">
    <property type="entry name" value="Ser/Thr_Proteases_Immune/Dev"/>
</dbReference>
<organism evidence="4 5">
    <name type="scientific">Ignelater luminosus</name>
    <name type="common">Cucubano</name>
    <name type="synonym">Pyrophorus luminosus</name>
    <dbReference type="NCBI Taxonomy" id="2038154"/>
    <lineage>
        <taxon>Eukaryota</taxon>
        <taxon>Metazoa</taxon>
        <taxon>Ecdysozoa</taxon>
        <taxon>Arthropoda</taxon>
        <taxon>Hexapoda</taxon>
        <taxon>Insecta</taxon>
        <taxon>Pterygota</taxon>
        <taxon>Neoptera</taxon>
        <taxon>Endopterygota</taxon>
        <taxon>Coleoptera</taxon>
        <taxon>Polyphaga</taxon>
        <taxon>Elateriformia</taxon>
        <taxon>Elateroidea</taxon>
        <taxon>Elateridae</taxon>
        <taxon>Agrypninae</taxon>
        <taxon>Pyrophorini</taxon>
        <taxon>Ignelater</taxon>
    </lineage>
</organism>
<keyword evidence="1" id="KW-1015">Disulfide bond</keyword>
<evidence type="ECO:0000256" key="1">
    <source>
        <dbReference type="ARBA" id="ARBA00023157"/>
    </source>
</evidence>
<dbReference type="Gene3D" id="2.40.10.10">
    <property type="entry name" value="Trypsin-like serine proteases"/>
    <property type="match status" value="2"/>
</dbReference>